<evidence type="ECO:0000313" key="1">
    <source>
        <dbReference type="EMBL" id="KKM06922.1"/>
    </source>
</evidence>
<feature type="non-terminal residue" evidence="1">
    <location>
        <position position="1"/>
    </location>
</feature>
<sequence length="179" mass="20000">PPIIRPLDLGIPSMDPAAFLYPKHAAMMRSALLGPTARPDTSELPLETTFGEIIAWRAWKVDGGRLTSPYQDTPWQPGEIMEGGDPFKDHGFYAHKRVEHLFAQERENWQVVGTVKLWGNVVEHTEGYRAEFALPHEFHIFHSTFSDSFKDWLKQEYTAAPSSCDSGGGRFLGGGIGSE</sequence>
<accession>A0A0F9HUX2</accession>
<proteinExistence type="predicted"/>
<organism evidence="1">
    <name type="scientific">marine sediment metagenome</name>
    <dbReference type="NCBI Taxonomy" id="412755"/>
    <lineage>
        <taxon>unclassified sequences</taxon>
        <taxon>metagenomes</taxon>
        <taxon>ecological metagenomes</taxon>
    </lineage>
</organism>
<dbReference type="AlphaFoldDB" id="A0A0F9HUX2"/>
<gene>
    <name evidence="1" type="ORF">LCGC14_1739170</name>
</gene>
<dbReference type="EMBL" id="LAZR01015887">
    <property type="protein sequence ID" value="KKM06922.1"/>
    <property type="molecule type" value="Genomic_DNA"/>
</dbReference>
<name>A0A0F9HUX2_9ZZZZ</name>
<reference evidence="1" key="1">
    <citation type="journal article" date="2015" name="Nature">
        <title>Complex archaea that bridge the gap between prokaryotes and eukaryotes.</title>
        <authorList>
            <person name="Spang A."/>
            <person name="Saw J.H."/>
            <person name="Jorgensen S.L."/>
            <person name="Zaremba-Niedzwiedzka K."/>
            <person name="Martijn J."/>
            <person name="Lind A.E."/>
            <person name="van Eijk R."/>
            <person name="Schleper C."/>
            <person name="Guy L."/>
            <person name="Ettema T.J."/>
        </authorList>
    </citation>
    <scope>NUCLEOTIDE SEQUENCE</scope>
</reference>
<comment type="caution">
    <text evidence="1">The sequence shown here is derived from an EMBL/GenBank/DDBJ whole genome shotgun (WGS) entry which is preliminary data.</text>
</comment>
<protein>
    <submittedName>
        <fullName evidence="1">Uncharacterized protein</fullName>
    </submittedName>
</protein>